<feature type="domain" description="Integrase catalytic" evidence="15">
    <location>
        <begin position="1"/>
        <end position="108"/>
    </location>
</feature>
<organism evidence="16 17">
    <name type="scientific">Austropuccinia psidii MF-1</name>
    <dbReference type="NCBI Taxonomy" id="1389203"/>
    <lineage>
        <taxon>Eukaryota</taxon>
        <taxon>Fungi</taxon>
        <taxon>Dikarya</taxon>
        <taxon>Basidiomycota</taxon>
        <taxon>Pucciniomycotina</taxon>
        <taxon>Pucciniomycetes</taxon>
        <taxon>Pucciniales</taxon>
        <taxon>Sphaerophragmiaceae</taxon>
        <taxon>Austropuccinia</taxon>
    </lineage>
</organism>
<dbReference type="EMBL" id="AVOT02007877">
    <property type="protein sequence ID" value="MBW0484854.1"/>
    <property type="molecule type" value="Genomic_DNA"/>
</dbReference>
<dbReference type="InterPro" id="IPR001584">
    <property type="entry name" value="Integrase_cat-core"/>
</dbReference>
<dbReference type="GO" id="GO:0003964">
    <property type="term" value="F:RNA-directed DNA polymerase activity"/>
    <property type="evidence" value="ECO:0007669"/>
    <property type="project" value="UniProtKB-KW"/>
</dbReference>
<dbReference type="GO" id="GO:0006310">
    <property type="term" value="P:DNA recombination"/>
    <property type="evidence" value="ECO:0007669"/>
    <property type="project" value="UniProtKB-KW"/>
</dbReference>
<comment type="caution">
    <text evidence="16">The sequence shown here is derived from an EMBL/GenBank/DDBJ whole genome shotgun (WGS) entry which is preliminary data.</text>
</comment>
<keyword evidence="7" id="KW-0460">Magnesium</keyword>
<dbReference type="GO" id="GO:0032196">
    <property type="term" value="P:transposition"/>
    <property type="evidence" value="ECO:0007669"/>
    <property type="project" value="UniProtKB-KW"/>
</dbReference>
<evidence type="ECO:0000256" key="6">
    <source>
        <dbReference type="ARBA" id="ARBA00022801"/>
    </source>
</evidence>
<evidence type="ECO:0000256" key="3">
    <source>
        <dbReference type="ARBA" id="ARBA00022722"/>
    </source>
</evidence>
<evidence type="ECO:0000313" key="17">
    <source>
        <dbReference type="Proteomes" id="UP000765509"/>
    </source>
</evidence>
<dbReference type="PROSITE" id="PS50994">
    <property type="entry name" value="INTEGRASE"/>
    <property type="match status" value="1"/>
</dbReference>
<dbReference type="GO" id="GO:0015074">
    <property type="term" value="P:DNA integration"/>
    <property type="evidence" value="ECO:0007669"/>
    <property type="project" value="UniProtKB-KW"/>
</dbReference>
<dbReference type="OrthoDB" id="6776856at2759"/>
<gene>
    <name evidence="16" type="ORF">O181_024569</name>
</gene>
<sequence>MEENQTGQKIKAVVSDKGGEFINKDFLRLFEENGIIHLPTAPHNPQQNPVAERSNWSLLEKIRVLLLDYQVLEEWWGEGCSMAAYLLNQTPVSSLGFKTPISKWAAISSSDGVDHLHLFGCTSVIHLPKEKQTSKVSPTGIMCMVLGNVEGHRNFCLYDPESRTILITHNCTFKDGEAFWPLYSSSLSSSSSLSLPSELPV</sequence>
<name>A0A9Q3GZT2_9BASI</name>
<dbReference type="Gene3D" id="3.30.420.10">
    <property type="entry name" value="Ribonuclease H-like superfamily/Ribonuclease H"/>
    <property type="match status" value="1"/>
</dbReference>
<dbReference type="GO" id="GO:0003723">
    <property type="term" value="F:RNA binding"/>
    <property type="evidence" value="ECO:0007669"/>
    <property type="project" value="UniProtKB-KW"/>
</dbReference>
<dbReference type="PANTHER" id="PTHR42648">
    <property type="entry name" value="TRANSPOSASE, PUTATIVE-RELATED"/>
    <property type="match status" value="1"/>
</dbReference>
<dbReference type="GO" id="GO:0016787">
    <property type="term" value="F:hydrolase activity"/>
    <property type="evidence" value="ECO:0007669"/>
    <property type="project" value="UniProtKB-KW"/>
</dbReference>
<comment type="catalytic activity">
    <reaction evidence="14">
        <text>DNA(n) + a 2'-deoxyribonucleoside 5'-triphosphate = DNA(n+1) + diphosphate</text>
        <dbReference type="Rhea" id="RHEA:22508"/>
        <dbReference type="Rhea" id="RHEA-COMP:17339"/>
        <dbReference type="Rhea" id="RHEA-COMP:17340"/>
        <dbReference type="ChEBI" id="CHEBI:33019"/>
        <dbReference type="ChEBI" id="CHEBI:61560"/>
        <dbReference type="ChEBI" id="CHEBI:173112"/>
        <dbReference type="EC" id="2.7.7.7"/>
    </reaction>
</comment>
<evidence type="ECO:0000259" key="15">
    <source>
        <dbReference type="PROSITE" id="PS50994"/>
    </source>
</evidence>
<keyword evidence="5" id="KW-0255">Endonuclease</keyword>
<evidence type="ECO:0000256" key="13">
    <source>
        <dbReference type="ARBA" id="ARBA00048173"/>
    </source>
</evidence>
<evidence type="ECO:0000256" key="14">
    <source>
        <dbReference type="ARBA" id="ARBA00049244"/>
    </source>
</evidence>
<evidence type="ECO:0000256" key="1">
    <source>
        <dbReference type="ARBA" id="ARBA00022578"/>
    </source>
</evidence>
<accession>A0A9Q3GZT2</accession>
<evidence type="ECO:0000313" key="16">
    <source>
        <dbReference type="EMBL" id="MBW0484854.1"/>
    </source>
</evidence>
<evidence type="ECO:0000256" key="4">
    <source>
        <dbReference type="ARBA" id="ARBA00022723"/>
    </source>
</evidence>
<dbReference type="GO" id="GO:0004519">
    <property type="term" value="F:endonuclease activity"/>
    <property type="evidence" value="ECO:0007669"/>
    <property type="project" value="UniProtKB-KW"/>
</dbReference>
<keyword evidence="6" id="KW-0378">Hydrolase</keyword>
<keyword evidence="12" id="KW-0233">DNA recombination</keyword>
<evidence type="ECO:0000256" key="10">
    <source>
        <dbReference type="ARBA" id="ARBA00022918"/>
    </source>
</evidence>
<keyword evidence="8" id="KW-0694">RNA-binding</keyword>
<dbReference type="InterPro" id="IPR012337">
    <property type="entry name" value="RNaseH-like_sf"/>
</dbReference>
<keyword evidence="17" id="KW-1185">Reference proteome</keyword>
<proteinExistence type="predicted"/>
<keyword evidence="3" id="KW-0540">Nuclease</keyword>
<evidence type="ECO:0000256" key="7">
    <source>
        <dbReference type="ARBA" id="ARBA00022842"/>
    </source>
</evidence>
<keyword evidence="10" id="KW-0695">RNA-directed DNA polymerase</keyword>
<evidence type="ECO:0000256" key="8">
    <source>
        <dbReference type="ARBA" id="ARBA00022884"/>
    </source>
</evidence>
<dbReference type="Pfam" id="PF25597">
    <property type="entry name" value="SH3_retrovirus"/>
    <property type="match status" value="1"/>
</dbReference>
<dbReference type="GO" id="GO:0003887">
    <property type="term" value="F:DNA-directed DNA polymerase activity"/>
    <property type="evidence" value="ECO:0007669"/>
    <property type="project" value="UniProtKB-KW"/>
</dbReference>
<evidence type="ECO:0000256" key="2">
    <source>
        <dbReference type="ARBA" id="ARBA00022695"/>
    </source>
</evidence>
<evidence type="ECO:0000256" key="12">
    <source>
        <dbReference type="ARBA" id="ARBA00023172"/>
    </source>
</evidence>
<dbReference type="SUPFAM" id="SSF53098">
    <property type="entry name" value="Ribonuclease H-like"/>
    <property type="match status" value="1"/>
</dbReference>
<dbReference type="InterPro" id="IPR039537">
    <property type="entry name" value="Retrotran_Ty1/copia-like"/>
</dbReference>
<keyword evidence="1" id="KW-0815">Transposition</keyword>
<keyword evidence="11" id="KW-0239">DNA-directed DNA polymerase</keyword>
<evidence type="ECO:0000256" key="5">
    <source>
        <dbReference type="ARBA" id="ARBA00022759"/>
    </source>
</evidence>
<dbReference type="InterPro" id="IPR036397">
    <property type="entry name" value="RNaseH_sf"/>
</dbReference>
<comment type="catalytic activity">
    <reaction evidence="13">
        <text>DNA(n) + a 2'-deoxyribonucleoside 5'-triphosphate = DNA(n+1) + diphosphate</text>
        <dbReference type="Rhea" id="RHEA:22508"/>
        <dbReference type="Rhea" id="RHEA-COMP:17339"/>
        <dbReference type="Rhea" id="RHEA-COMP:17340"/>
        <dbReference type="ChEBI" id="CHEBI:33019"/>
        <dbReference type="ChEBI" id="CHEBI:61560"/>
        <dbReference type="ChEBI" id="CHEBI:173112"/>
        <dbReference type="EC" id="2.7.7.49"/>
    </reaction>
</comment>
<dbReference type="GO" id="GO:0046872">
    <property type="term" value="F:metal ion binding"/>
    <property type="evidence" value="ECO:0007669"/>
    <property type="project" value="UniProtKB-KW"/>
</dbReference>
<keyword evidence="11" id="KW-0808">Transferase</keyword>
<evidence type="ECO:0000256" key="11">
    <source>
        <dbReference type="ARBA" id="ARBA00022932"/>
    </source>
</evidence>
<dbReference type="GO" id="GO:0005634">
    <property type="term" value="C:nucleus"/>
    <property type="evidence" value="ECO:0007669"/>
    <property type="project" value="UniProtKB-ARBA"/>
</dbReference>
<keyword evidence="4" id="KW-0479">Metal-binding</keyword>
<keyword evidence="2" id="KW-0548">Nucleotidyltransferase</keyword>
<protein>
    <recommendedName>
        <fullName evidence="15">Integrase catalytic domain-containing protein</fullName>
    </recommendedName>
</protein>
<dbReference type="AlphaFoldDB" id="A0A9Q3GZT2"/>
<reference evidence="16" key="1">
    <citation type="submission" date="2021-03" db="EMBL/GenBank/DDBJ databases">
        <title>Draft genome sequence of rust myrtle Austropuccinia psidii MF-1, a brazilian biotype.</title>
        <authorList>
            <person name="Quecine M.C."/>
            <person name="Pachon D.M.R."/>
            <person name="Bonatelli M.L."/>
            <person name="Correr F.H."/>
            <person name="Franceschini L.M."/>
            <person name="Leite T.F."/>
            <person name="Margarido G.R.A."/>
            <person name="Almeida C.A."/>
            <person name="Ferrarezi J.A."/>
            <person name="Labate C.A."/>
        </authorList>
    </citation>
    <scope>NUCLEOTIDE SEQUENCE</scope>
    <source>
        <strain evidence="16">MF-1</strain>
    </source>
</reference>
<keyword evidence="9" id="KW-0229">DNA integration</keyword>
<dbReference type="PANTHER" id="PTHR42648:SF11">
    <property type="entry name" value="TRANSPOSON TY4-P GAG-POL POLYPROTEIN"/>
    <property type="match status" value="1"/>
</dbReference>
<dbReference type="InterPro" id="IPR057670">
    <property type="entry name" value="SH3_retrovirus"/>
</dbReference>
<evidence type="ECO:0000256" key="9">
    <source>
        <dbReference type="ARBA" id="ARBA00022908"/>
    </source>
</evidence>
<dbReference type="Proteomes" id="UP000765509">
    <property type="component" value="Unassembled WGS sequence"/>
</dbReference>